<evidence type="ECO:0000256" key="3">
    <source>
        <dbReference type="ARBA" id="ARBA00023235"/>
    </source>
</evidence>
<dbReference type="PROSITE" id="PS00175">
    <property type="entry name" value="PG_MUTASE"/>
    <property type="match status" value="1"/>
</dbReference>
<keyword evidence="6" id="KW-1185">Reference proteome</keyword>
<dbReference type="EMBL" id="JAROCB010000003">
    <property type="protein sequence ID" value="MDN4598035.1"/>
    <property type="molecule type" value="Genomic_DNA"/>
</dbReference>
<comment type="catalytic activity">
    <reaction evidence="4">
        <text>(2R)-2-phosphoglycerate = (2R)-3-phosphoglycerate</text>
        <dbReference type="Rhea" id="RHEA:15901"/>
        <dbReference type="ChEBI" id="CHEBI:58272"/>
        <dbReference type="ChEBI" id="CHEBI:58289"/>
        <dbReference type="EC" id="5.4.2.11"/>
    </reaction>
</comment>
<comment type="caution">
    <text evidence="5">The sequence shown here is derived from an EMBL/GenBank/DDBJ whole genome shotgun (WGS) entry which is preliminary data.</text>
</comment>
<dbReference type="InterPro" id="IPR001345">
    <property type="entry name" value="PG/BPGM_mutase_AS"/>
</dbReference>
<dbReference type="Gene3D" id="3.40.50.1240">
    <property type="entry name" value="Phosphoglycerate mutase-like"/>
    <property type="match status" value="1"/>
</dbReference>
<dbReference type="GO" id="GO:0004619">
    <property type="term" value="F:phosphoglycerate mutase activity"/>
    <property type="evidence" value="ECO:0007669"/>
    <property type="project" value="UniProtKB-EC"/>
</dbReference>
<protein>
    <recommendedName>
        <fullName evidence="4">2,3-bisphosphoglycerate-dependent phosphoglycerate mutase</fullName>
        <ecNumber evidence="4">5.4.2.11</ecNumber>
    </recommendedName>
</protein>
<comment type="similarity">
    <text evidence="1">Belongs to the phosphoglycerate mutase family. BPG-dependent PGAM subfamily.</text>
</comment>
<evidence type="ECO:0000256" key="1">
    <source>
        <dbReference type="ARBA" id="ARBA00006717"/>
    </source>
</evidence>
<dbReference type="CDD" id="cd07067">
    <property type="entry name" value="HP_PGM_like"/>
    <property type="match status" value="1"/>
</dbReference>
<keyword evidence="2" id="KW-0324">Glycolysis</keyword>
<dbReference type="Proteomes" id="UP001174210">
    <property type="component" value="Unassembled WGS sequence"/>
</dbReference>
<dbReference type="RefSeq" id="WP_301219385.1">
    <property type="nucleotide sequence ID" value="NZ_JAROCB010000003.1"/>
</dbReference>
<dbReference type="SUPFAM" id="SSF53254">
    <property type="entry name" value="Phosphoglycerate mutase-like"/>
    <property type="match status" value="1"/>
</dbReference>
<evidence type="ECO:0000313" key="6">
    <source>
        <dbReference type="Proteomes" id="UP001174210"/>
    </source>
</evidence>
<comment type="pathway">
    <text evidence="4">Carbohydrate degradation; glycolysis; pyruvate from D-glyceraldehyde 3-phosphate: step 3/5.</text>
</comment>
<dbReference type="InterPro" id="IPR013078">
    <property type="entry name" value="His_Pase_superF_clade-1"/>
</dbReference>
<accession>A0ABT8IZ11</accession>
<evidence type="ECO:0000313" key="5">
    <source>
        <dbReference type="EMBL" id="MDN4598035.1"/>
    </source>
</evidence>
<dbReference type="EC" id="5.4.2.11" evidence="4"/>
<proteinExistence type="inferred from homology"/>
<dbReference type="InterPro" id="IPR005952">
    <property type="entry name" value="Phosphogly_mut1"/>
</dbReference>
<keyword evidence="3 5" id="KW-0413">Isomerase</keyword>
<dbReference type="NCBIfam" id="TIGR01258">
    <property type="entry name" value="pgm_1"/>
    <property type="match status" value="1"/>
</dbReference>
<organism evidence="5 6">
    <name type="scientific">Leifsonia virtsii</name>
    <dbReference type="NCBI Taxonomy" id="3035915"/>
    <lineage>
        <taxon>Bacteria</taxon>
        <taxon>Bacillati</taxon>
        <taxon>Actinomycetota</taxon>
        <taxon>Actinomycetes</taxon>
        <taxon>Micrococcales</taxon>
        <taxon>Microbacteriaceae</taxon>
        <taxon>Leifsonia</taxon>
    </lineage>
</organism>
<dbReference type="PIRSF" id="PIRSF000709">
    <property type="entry name" value="6PFK_2-Ptase"/>
    <property type="match status" value="1"/>
</dbReference>
<sequence length="254" mass="28081">MGVTEGVAEVYLLRHGESTANARGLFTGVLDPELTELGRDEARHAAMLLQEAGVHPARVLCSALQRTTQTAEEMSAVIDLPPHLEIEWRLDERNYGALTGLPKTEVARRAGQARYREWRRSYDVAPPPMSEADMARLRGRPPFNRLPAEALTATESLADVVRRMTPFLDDVLIPGLGADRPMLVIAHGNSLRALLFVVQQLTREQVEQLNIPTGHPLRCRFEQTDGRFRLQSATYLDPEAAADAADVLRAQGGT</sequence>
<name>A0ABT8IZ11_9MICO</name>
<dbReference type="InterPro" id="IPR029033">
    <property type="entry name" value="His_PPase_superfam"/>
</dbReference>
<gene>
    <name evidence="5" type="ORF">P5G59_12855</name>
</gene>
<comment type="function">
    <text evidence="4">Catalyzes the interconversion of 2-phosphoglycerate and 3-phosphoglycerate.</text>
</comment>
<dbReference type="SMART" id="SM00855">
    <property type="entry name" value="PGAM"/>
    <property type="match status" value="1"/>
</dbReference>
<evidence type="ECO:0000256" key="4">
    <source>
        <dbReference type="RuleBase" id="RU004512"/>
    </source>
</evidence>
<reference evidence="5" key="1">
    <citation type="submission" date="2023-03" db="EMBL/GenBank/DDBJ databases">
        <title>MT1 and MT2 Draft Genomes of Novel Species.</title>
        <authorList>
            <person name="Venkateswaran K."/>
        </authorList>
    </citation>
    <scope>NUCLEOTIDE SEQUENCE</scope>
    <source>
        <strain evidence="5">F6_8S_P_1A</strain>
    </source>
</reference>
<dbReference type="Pfam" id="PF00300">
    <property type="entry name" value="His_Phos_1"/>
    <property type="match status" value="2"/>
</dbReference>
<dbReference type="PANTHER" id="PTHR11931">
    <property type="entry name" value="PHOSPHOGLYCERATE MUTASE"/>
    <property type="match status" value="1"/>
</dbReference>
<evidence type="ECO:0000256" key="2">
    <source>
        <dbReference type="ARBA" id="ARBA00023152"/>
    </source>
</evidence>